<evidence type="ECO:0000313" key="3">
    <source>
        <dbReference type="Proteomes" id="UP001431221"/>
    </source>
</evidence>
<sequence length="342" mass="37793">MKITPYIAVGTVENRIVVVLPLGLERSASIGTLSFLGHQHGNQNTGLWDKDMYHEVTSDQITAFLTGICDQTGADLLKLENVPHTWHGRPHPLVLADATASPSPVFRRTLGGDFEQLFQQGHSKSSRKNLLRKERHLQAAGEYRIRKAETPVEIKRGLDAFLEQRAVRAGESGIPNVFDTPAAQAFLARLLGIAGEVPEHQPRLMELWYLETGGAIRATYLCVDQGGTRFAYSNSIAHDNMLPNSPGLVLIKDIIDQACSDPDLDTIDLGLGEERYKTGWADPVPLCDSLKAVTWKGSVKLAVEKARLRAKATVRNSPVLWPLVRRLRKWKAGLSKAPDQKT</sequence>
<dbReference type="InterPro" id="IPR038740">
    <property type="entry name" value="BioF2-like_GNAT_dom"/>
</dbReference>
<evidence type="ECO:0000313" key="2">
    <source>
        <dbReference type="EMBL" id="MCK7615896.1"/>
    </source>
</evidence>
<name>A0ABT0H2P6_9HYPH</name>
<proteinExistence type="predicted"/>
<gene>
    <name evidence="2" type="ORF">M0H32_27375</name>
</gene>
<keyword evidence="2" id="KW-0808">Transferase</keyword>
<keyword evidence="2" id="KW-0012">Acyltransferase</keyword>
<comment type="caution">
    <text evidence="2">The sequence shown here is derived from an EMBL/GenBank/DDBJ whole genome shotgun (WGS) entry which is preliminary data.</text>
</comment>
<organism evidence="2 3">
    <name type="scientific">Roseibium sediminicola</name>
    <dbReference type="NCBI Taxonomy" id="2933272"/>
    <lineage>
        <taxon>Bacteria</taxon>
        <taxon>Pseudomonadati</taxon>
        <taxon>Pseudomonadota</taxon>
        <taxon>Alphaproteobacteria</taxon>
        <taxon>Hyphomicrobiales</taxon>
        <taxon>Stappiaceae</taxon>
        <taxon>Roseibium</taxon>
    </lineage>
</organism>
<dbReference type="Pfam" id="PF13480">
    <property type="entry name" value="Acetyltransf_6"/>
    <property type="match status" value="1"/>
</dbReference>
<dbReference type="InterPro" id="IPR016181">
    <property type="entry name" value="Acyl_CoA_acyltransferase"/>
</dbReference>
<dbReference type="GO" id="GO:0016746">
    <property type="term" value="F:acyltransferase activity"/>
    <property type="evidence" value="ECO:0007669"/>
    <property type="project" value="UniProtKB-KW"/>
</dbReference>
<dbReference type="SUPFAM" id="SSF55729">
    <property type="entry name" value="Acyl-CoA N-acyltransferases (Nat)"/>
    <property type="match status" value="1"/>
</dbReference>
<keyword evidence="3" id="KW-1185">Reference proteome</keyword>
<feature type="domain" description="BioF2-like acetyltransferase" evidence="1">
    <location>
        <begin position="125"/>
        <end position="277"/>
    </location>
</feature>
<dbReference type="Proteomes" id="UP001431221">
    <property type="component" value="Unassembled WGS sequence"/>
</dbReference>
<dbReference type="EC" id="2.3.1.-" evidence="2"/>
<dbReference type="EMBL" id="JALNMJ010000034">
    <property type="protein sequence ID" value="MCK7615896.1"/>
    <property type="molecule type" value="Genomic_DNA"/>
</dbReference>
<reference evidence="2" key="1">
    <citation type="submission" date="2022-04" db="EMBL/GenBank/DDBJ databases">
        <title>Roseibium sp. CAU 1639 isolated from mud.</title>
        <authorList>
            <person name="Kim W."/>
        </authorList>
    </citation>
    <scope>NUCLEOTIDE SEQUENCE</scope>
    <source>
        <strain evidence="2">CAU 1639</strain>
    </source>
</reference>
<protein>
    <submittedName>
        <fullName evidence="2">GNAT family N-acetyltransferase</fullName>
        <ecNumber evidence="2">2.3.1.-</ecNumber>
    </submittedName>
</protein>
<evidence type="ECO:0000259" key="1">
    <source>
        <dbReference type="Pfam" id="PF13480"/>
    </source>
</evidence>
<dbReference type="RefSeq" id="WP_248159776.1">
    <property type="nucleotide sequence ID" value="NZ_JALNMJ010000034.1"/>
</dbReference>
<accession>A0ABT0H2P6</accession>